<dbReference type="AlphaFoldDB" id="A0A6H1ZMN0"/>
<protein>
    <submittedName>
        <fullName evidence="1">Uncharacterized protein</fullName>
    </submittedName>
</protein>
<name>A0A6H1ZMN0_9ZZZZ</name>
<dbReference type="EMBL" id="MT144101">
    <property type="protein sequence ID" value="QJA48732.1"/>
    <property type="molecule type" value="Genomic_DNA"/>
</dbReference>
<gene>
    <name evidence="1" type="ORF">TM448A01146_0003</name>
    <name evidence="2" type="ORF">TM448B01392_0003</name>
</gene>
<evidence type="ECO:0000313" key="1">
    <source>
        <dbReference type="EMBL" id="QJA48732.1"/>
    </source>
</evidence>
<organism evidence="1">
    <name type="scientific">viral metagenome</name>
    <dbReference type="NCBI Taxonomy" id="1070528"/>
    <lineage>
        <taxon>unclassified sequences</taxon>
        <taxon>metagenomes</taxon>
        <taxon>organismal metagenomes</taxon>
    </lineage>
</organism>
<evidence type="ECO:0000313" key="2">
    <source>
        <dbReference type="EMBL" id="QJH98742.1"/>
    </source>
</evidence>
<dbReference type="EMBL" id="MT144751">
    <property type="protein sequence ID" value="QJH98742.1"/>
    <property type="molecule type" value="Genomic_DNA"/>
</dbReference>
<sequence length="100" mass="11626">MKPMVKMFVRRLELMINHVEGEKCDEVCPGSKKFRVGSYAPPHAHLTYPHVWCTTCRTFMADGLSLILQVCPCYHYKKNGIDPIKEALRRIAKYRKENIS</sequence>
<accession>A0A6H1ZMN0</accession>
<reference evidence="1" key="1">
    <citation type="submission" date="2020-03" db="EMBL/GenBank/DDBJ databases">
        <title>The deep terrestrial virosphere.</title>
        <authorList>
            <person name="Holmfeldt K."/>
            <person name="Nilsson E."/>
            <person name="Simone D."/>
            <person name="Lopez-Fernandez M."/>
            <person name="Wu X."/>
            <person name="de Brujin I."/>
            <person name="Lundin D."/>
            <person name="Andersson A."/>
            <person name="Bertilsson S."/>
            <person name="Dopson M."/>
        </authorList>
    </citation>
    <scope>NUCLEOTIDE SEQUENCE</scope>
    <source>
        <strain evidence="1">TM448A01146</strain>
        <strain evidence="2">TM448B01392</strain>
    </source>
</reference>
<proteinExistence type="predicted"/>